<dbReference type="Pfam" id="PF19830">
    <property type="entry name" value="DUF6311"/>
    <property type="match status" value="1"/>
</dbReference>
<evidence type="ECO:0000313" key="4">
    <source>
        <dbReference type="Proteomes" id="UP000273500"/>
    </source>
</evidence>
<accession>A0A428KQ13</accession>
<sequence>MRTSLAAAWRWRPTSFVLLLLALVLQALLVMRAFGALLLEPSQHLLVTTQDGAKNYYTFQAYIQQPWSNGLTWFGMMNYPFGDYLFFTDNTPLLAVPVRLWSHYISDLTPHALDVYHGLMLAGFFLSTTLLVAILRRLIRHWGLVLVFALVLPWLNPQTSRLLVGHFNLSYSWIVLLAIWGLLGLYERVQAGRSIRPWVMVLLVGSVVAGLIHLYYLPLLALTVAGFFAAWLLPKQQWRNRTLSAAAVLLTLVPTLLCFLVVRLTDGYRTLRSMQATGFNYAPWKLQLSALVKPGSYQTVHFWLEPRAEPTYESVAYLGAFALFGLTFFAVAWLVRRPAARVFWQAWKAAPERAFLHLLLLAALVGLGVSLGTEYAVADDQYVFQNYFSAFYYLQKITKVVTHFRAVGRFSWPFFWAVNLMVLVALDFWLRRSQWRGRWVVAVALVVLALLDTRDTLKHYRKSLLPNLLTNAPAFPELQPLLSGLQPGQYQAILPVPFFHVGSENLKLTVDDDNAHSLHAYELALHTNLPLMASKLSRTPEEHIKQLRSIFGEQGPAPELRQQLQKNGKPVLVLLDERFYTGADTTFKYQQHNPLAQQLIEAGTTLPQRLQLTPLARSGTLRLYRWDVR</sequence>
<comment type="caution">
    <text evidence="3">The sequence shown here is derived from an EMBL/GenBank/DDBJ whole genome shotgun (WGS) entry which is preliminary data.</text>
</comment>
<dbReference type="RefSeq" id="WP_125420386.1">
    <property type="nucleotide sequence ID" value="NZ_RWIT01000005.1"/>
</dbReference>
<keyword evidence="1" id="KW-0472">Membrane</keyword>
<keyword evidence="1" id="KW-0812">Transmembrane</keyword>
<dbReference type="OrthoDB" id="611406at2"/>
<evidence type="ECO:0000313" key="3">
    <source>
        <dbReference type="EMBL" id="RSK48553.1"/>
    </source>
</evidence>
<dbReference type="EMBL" id="RWIT01000005">
    <property type="protein sequence ID" value="RSK48553.1"/>
    <property type="molecule type" value="Genomic_DNA"/>
</dbReference>
<feature type="domain" description="DUF6311" evidence="2">
    <location>
        <begin position="24"/>
        <end position="450"/>
    </location>
</feature>
<evidence type="ECO:0000259" key="2">
    <source>
        <dbReference type="Pfam" id="PF19830"/>
    </source>
</evidence>
<proteinExistence type="predicted"/>
<organism evidence="3 4">
    <name type="scientific">Hymenobacter rigui</name>
    <dbReference type="NCBI Taxonomy" id="334424"/>
    <lineage>
        <taxon>Bacteria</taxon>
        <taxon>Pseudomonadati</taxon>
        <taxon>Bacteroidota</taxon>
        <taxon>Cytophagia</taxon>
        <taxon>Cytophagales</taxon>
        <taxon>Hymenobacteraceae</taxon>
        <taxon>Hymenobacter</taxon>
    </lineage>
</organism>
<evidence type="ECO:0000256" key="1">
    <source>
        <dbReference type="SAM" id="Phobius"/>
    </source>
</evidence>
<dbReference type="Proteomes" id="UP000273500">
    <property type="component" value="Unassembled WGS sequence"/>
</dbReference>
<keyword evidence="4" id="KW-1185">Reference proteome</keyword>
<name>A0A428KQ13_9BACT</name>
<feature type="transmembrane region" description="Helical" evidence="1">
    <location>
        <begin position="198"/>
        <end position="231"/>
    </location>
</feature>
<gene>
    <name evidence="3" type="ORF">EI291_12620</name>
</gene>
<feature type="transmembrane region" description="Helical" evidence="1">
    <location>
        <begin position="355"/>
        <end position="377"/>
    </location>
</feature>
<feature type="transmembrane region" description="Helical" evidence="1">
    <location>
        <begin position="169"/>
        <end position="186"/>
    </location>
</feature>
<feature type="transmembrane region" description="Helical" evidence="1">
    <location>
        <begin position="142"/>
        <end position="157"/>
    </location>
</feature>
<protein>
    <recommendedName>
        <fullName evidence="2">DUF6311 domain-containing protein</fullName>
    </recommendedName>
</protein>
<feature type="transmembrane region" description="Helical" evidence="1">
    <location>
        <begin position="412"/>
        <end position="430"/>
    </location>
</feature>
<feature type="transmembrane region" description="Helical" evidence="1">
    <location>
        <begin position="315"/>
        <end position="335"/>
    </location>
</feature>
<dbReference type="AlphaFoldDB" id="A0A428KQ13"/>
<feature type="transmembrane region" description="Helical" evidence="1">
    <location>
        <begin position="115"/>
        <end position="135"/>
    </location>
</feature>
<dbReference type="InterPro" id="IPR046278">
    <property type="entry name" value="DUF6311"/>
</dbReference>
<reference evidence="3 4" key="1">
    <citation type="submission" date="2018-12" db="EMBL/GenBank/DDBJ databases">
        <authorList>
            <person name="Feng G."/>
            <person name="Zhu H."/>
        </authorList>
    </citation>
    <scope>NUCLEOTIDE SEQUENCE [LARGE SCALE GENOMIC DNA]</scope>
    <source>
        <strain evidence="3 4">KCTC 12533</strain>
    </source>
</reference>
<feature type="transmembrane region" description="Helical" evidence="1">
    <location>
        <begin position="243"/>
        <end position="264"/>
    </location>
</feature>
<keyword evidence="1" id="KW-1133">Transmembrane helix</keyword>
<feature type="transmembrane region" description="Helical" evidence="1">
    <location>
        <begin position="436"/>
        <end position="453"/>
    </location>
</feature>